<dbReference type="GeneID" id="83209112"/>
<keyword evidence="2" id="KW-1185">Reference proteome</keyword>
<evidence type="ECO:0000313" key="2">
    <source>
        <dbReference type="Proteomes" id="UP001234581"/>
    </source>
</evidence>
<proteinExistence type="predicted"/>
<sequence length="351" mass="39823">MQQDHYPKVAAAIQYLSEHAIPGITILGHHHSDHCYGQIHHSARQDRINVRFQYYGQIVDGQVIFDSSDYAFAPDILFDPNAPLISNDDARLLPIAWHIGDSACLHDWLQFVRQKIFNIPPEINTQQDTTSDDLMEVDGEKRSPHLDETTSASVVVNETEAKTSTVAAEEADMVVDLPEVRQEPIPISSPSPPEPAPKVTRKAFIEHWVKEMPNHVIRYDTDSIVLYLTVKIPPSIWEEMQPYHRQSVDALAGCAVKISKPRDTAPCLVQLTMPEQFPQVIQVTLISAINVDPHHDEIYWPDRTGFVIDDMDPTFTVKQMDTHIRRILTEEIPMFHSGLFRDEDTQAVGVK</sequence>
<accession>A0AAD7VCR9</accession>
<dbReference type="RefSeq" id="XP_058347643.1">
    <property type="nucleotide sequence ID" value="XM_058481786.1"/>
</dbReference>
<gene>
    <name evidence="1" type="ORF">O0I10_001694</name>
</gene>
<reference evidence="1 2" key="1">
    <citation type="submission" date="2023-03" db="EMBL/GenBank/DDBJ databases">
        <title>Genome sequence of Lichtheimia ornata CBS 291.66.</title>
        <authorList>
            <person name="Mohabir J.T."/>
            <person name="Shea T.P."/>
            <person name="Kurbessoian T."/>
            <person name="Berby B."/>
            <person name="Fontaine J."/>
            <person name="Livny J."/>
            <person name="Gnirke A."/>
            <person name="Stajich J.E."/>
            <person name="Cuomo C.A."/>
        </authorList>
    </citation>
    <scope>NUCLEOTIDE SEQUENCE [LARGE SCALE GENOMIC DNA]</scope>
    <source>
        <strain evidence="1">CBS 291.66</strain>
    </source>
</reference>
<evidence type="ECO:0000313" key="1">
    <source>
        <dbReference type="EMBL" id="KAJ8662730.1"/>
    </source>
</evidence>
<comment type="caution">
    <text evidence="1">The sequence shown here is derived from an EMBL/GenBank/DDBJ whole genome shotgun (WGS) entry which is preliminary data.</text>
</comment>
<protein>
    <submittedName>
        <fullName evidence="1">Uncharacterized protein</fullName>
    </submittedName>
</protein>
<name>A0AAD7VCR9_9FUNG</name>
<organism evidence="1 2">
    <name type="scientific">Lichtheimia ornata</name>
    <dbReference type="NCBI Taxonomy" id="688661"/>
    <lineage>
        <taxon>Eukaryota</taxon>
        <taxon>Fungi</taxon>
        <taxon>Fungi incertae sedis</taxon>
        <taxon>Mucoromycota</taxon>
        <taxon>Mucoromycotina</taxon>
        <taxon>Mucoromycetes</taxon>
        <taxon>Mucorales</taxon>
        <taxon>Lichtheimiaceae</taxon>
        <taxon>Lichtheimia</taxon>
    </lineage>
</organism>
<dbReference type="EMBL" id="JARTCD010000004">
    <property type="protein sequence ID" value="KAJ8662730.1"/>
    <property type="molecule type" value="Genomic_DNA"/>
</dbReference>
<dbReference type="Proteomes" id="UP001234581">
    <property type="component" value="Unassembled WGS sequence"/>
</dbReference>
<dbReference type="AlphaFoldDB" id="A0AAD7VCR9"/>